<feature type="region of interest" description="Disordered" evidence="1">
    <location>
        <begin position="173"/>
        <end position="290"/>
    </location>
</feature>
<sequence length="290" mass="30964">MTGVFVISGARAEQVTSAGPVTAYGRNDMVLDDWGTVTTWTATAPVPLVSQGPSGIGFVNFGDIDLPDVEAPIRTHGKGARGFDLYDGPLREARFAGIETTGDGSVGIQVSNAPRHAPRGRGRHPGGGGLSLVKGVRVVLKAIALSIKSGGQVDRVEIGGTLSTSGDNVVTLEIDGSEKRRARRRGPRARRVWPSSITTLAARHARPPQGPARPPRPIRSPRPGPGRPPARRPPYRLRRRRAARVDLPARFGRGPGAAGGGGAGRRVRRRQGVCGRWSPWRRRAIRRRGS</sequence>
<feature type="compositionally biased region" description="Basic residues" evidence="1">
    <location>
        <begin position="180"/>
        <end position="191"/>
    </location>
</feature>
<gene>
    <name evidence="2" type="ORF">Snoj_01190</name>
</gene>
<protein>
    <submittedName>
        <fullName evidence="2">Uncharacterized protein</fullName>
    </submittedName>
</protein>
<feature type="compositionally biased region" description="Basic residues" evidence="1">
    <location>
        <begin position="279"/>
        <end position="290"/>
    </location>
</feature>
<name>A0ABQ3SDJ5_9ACTN</name>
<evidence type="ECO:0000313" key="3">
    <source>
        <dbReference type="Proteomes" id="UP000613974"/>
    </source>
</evidence>
<feature type="compositionally biased region" description="Basic residues" evidence="1">
    <location>
        <begin position="229"/>
        <end position="242"/>
    </location>
</feature>
<keyword evidence="3" id="KW-1185">Reference proteome</keyword>
<feature type="compositionally biased region" description="Pro residues" evidence="1">
    <location>
        <begin position="208"/>
        <end position="228"/>
    </location>
</feature>
<evidence type="ECO:0000256" key="1">
    <source>
        <dbReference type="SAM" id="MobiDB-lite"/>
    </source>
</evidence>
<comment type="caution">
    <text evidence="2">The sequence shown here is derived from an EMBL/GenBank/DDBJ whole genome shotgun (WGS) entry which is preliminary data.</text>
</comment>
<dbReference type="EMBL" id="BNEC01000002">
    <property type="protein sequence ID" value="GHI66201.1"/>
    <property type="molecule type" value="Genomic_DNA"/>
</dbReference>
<dbReference type="Proteomes" id="UP000613974">
    <property type="component" value="Unassembled WGS sequence"/>
</dbReference>
<accession>A0ABQ3SDJ5</accession>
<organism evidence="2 3">
    <name type="scientific">Streptomyces nojiriensis</name>
    <dbReference type="NCBI Taxonomy" id="66374"/>
    <lineage>
        <taxon>Bacteria</taxon>
        <taxon>Bacillati</taxon>
        <taxon>Actinomycetota</taxon>
        <taxon>Actinomycetes</taxon>
        <taxon>Kitasatosporales</taxon>
        <taxon>Streptomycetaceae</taxon>
        <taxon>Streptomyces</taxon>
    </lineage>
</organism>
<feature type="compositionally biased region" description="Gly residues" evidence="1">
    <location>
        <begin position="253"/>
        <end position="264"/>
    </location>
</feature>
<evidence type="ECO:0000313" key="2">
    <source>
        <dbReference type="EMBL" id="GHI66201.1"/>
    </source>
</evidence>
<reference evidence="3" key="1">
    <citation type="submission" date="2023-07" db="EMBL/GenBank/DDBJ databases">
        <title>Whole genome shotgun sequence of Streptomyces nojiriensis NBRC 13794.</title>
        <authorList>
            <person name="Komaki H."/>
            <person name="Tamura T."/>
        </authorList>
    </citation>
    <scope>NUCLEOTIDE SEQUENCE [LARGE SCALE GENOMIC DNA]</scope>
    <source>
        <strain evidence="3">NBRC 13794</strain>
    </source>
</reference>
<proteinExistence type="predicted"/>